<reference evidence="2 3" key="1">
    <citation type="submission" date="2019-10" db="EMBL/GenBank/DDBJ databases">
        <authorList>
            <person name="Palmer J.M."/>
        </authorList>
    </citation>
    <scope>NUCLEOTIDE SEQUENCE [LARGE SCALE GENOMIC DNA]</scope>
    <source>
        <strain evidence="2 3">TWF506</strain>
    </source>
</reference>
<dbReference type="EMBL" id="JAVHJM010000003">
    <property type="protein sequence ID" value="KAK6517161.1"/>
    <property type="molecule type" value="Genomic_DNA"/>
</dbReference>
<feature type="region of interest" description="Disordered" evidence="1">
    <location>
        <begin position="1"/>
        <end position="28"/>
    </location>
</feature>
<keyword evidence="3" id="KW-1185">Reference proteome</keyword>
<accession>A0AAN8NSS9</accession>
<dbReference type="Proteomes" id="UP001307849">
    <property type="component" value="Unassembled WGS sequence"/>
</dbReference>
<proteinExistence type="predicted"/>
<organism evidence="2 3">
    <name type="scientific">Arthrobotrys conoides</name>
    <dbReference type="NCBI Taxonomy" id="74498"/>
    <lineage>
        <taxon>Eukaryota</taxon>
        <taxon>Fungi</taxon>
        <taxon>Dikarya</taxon>
        <taxon>Ascomycota</taxon>
        <taxon>Pezizomycotina</taxon>
        <taxon>Orbiliomycetes</taxon>
        <taxon>Orbiliales</taxon>
        <taxon>Orbiliaceae</taxon>
        <taxon>Arthrobotrys</taxon>
    </lineage>
</organism>
<evidence type="ECO:0000313" key="3">
    <source>
        <dbReference type="Proteomes" id="UP001307849"/>
    </source>
</evidence>
<gene>
    <name evidence="2" type="ORF">TWF506_007036</name>
</gene>
<name>A0AAN8NSS9_9PEZI</name>
<sequence length="69" mass="7336">MPETYGDGDGRKFSQVNSSGSAVSPTANVARREVLETCGGDSSDADEEAGLTIERILSHEEWKKSGGYV</sequence>
<evidence type="ECO:0000313" key="2">
    <source>
        <dbReference type="EMBL" id="KAK6517161.1"/>
    </source>
</evidence>
<comment type="caution">
    <text evidence="2">The sequence shown here is derived from an EMBL/GenBank/DDBJ whole genome shotgun (WGS) entry which is preliminary data.</text>
</comment>
<dbReference type="AlphaFoldDB" id="A0AAN8NSS9"/>
<feature type="compositionally biased region" description="Polar residues" evidence="1">
    <location>
        <begin position="14"/>
        <end position="27"/>
    </location>
</feature>
<evidence type="ECO:0000256" key="1">
    <source>
        <dbReference type="SAM" id="MobiDB-lite"/>
    </source>
</evidence>
<protein>
    <submittedName>
        <fullName evidence="2">Uncharacterized protein</fullName>
    </submittedName>
</protein>